<keyword evidence="2" id="KW-1185">Reference proteome</keyword>
<name>A0ACD3SKW1_9BURK</name>
<gene>
    <name evidence="1" type="ORF">MW7_017345</name>
</gene>
<proteinExistence type="predicted"/>
<reference evidence="1" key="1">
    <citation type="submission" date="2019-05" db="EMBL/GenBank/DDBJ databases">
        <title>Revised genome assembly of Burkholderiaceae (previously Ralstonia) sp. PBA.</title>
        <authorList>
            <person name="Gan H.M."/>
        </authorList>
    </citation>
    <scope>NUCLEOTIDE SEQUENCE</scope>
    <source>
        <strain evidence="1">PBA</strain>
    </source>
</reference>
<comment type="caution">
    <text evidence="1">The sequence shown here is derived from an EMBL/GenBank/DDBJ whole genome shotgun (WGS) entry which is preliminary data.</text>
</comment>
<keyword evidence="1" id="KW-0436">Ligase</keyword>
<sequence length="298" mass="32193">MRDFENATAPLLREIVGHARSHGDRIAIRCGRNAHDYAKLARRFERVTAHLSGTHGVQPGQHVATLAANDDLQLVILLACLRLGAVWAPLDPSATPDALQHWLQQADASLIVADEANLPVAQALATQRADIRCVVLDRLIDHPAPYGLHYPDVESEVPALMLFDAEAAGKATRYRQNRLLVEDIDIAPEDNVLVALPLARFASLLLEAVPALARGATVTLLPGFTPAAWLEALANTRPTVAAVTVDMMETLRVAPGWQDADFSSLRRLTIVDGPPQLALATALVDRGVPLQMRACPQA</sequence>
<evidence type="ECO:0000313" key="1">
    <source>
        <dbReference type="EMBL" id="TMS56828.1"/>
    </source>
</evidence>
<organism evidence="1 2">
    <name type="scientific">Imbroritus primus</name>
    <dbReference type="NCBI Taxonomy" id="3058603"/>
    <lineage>
        <taxon>Bacteria</taxon>
        <taxon>Pseudomonadati</taxon>
        <taxon>Pseudomonadota</taxon>
        <taxon>Betaproteobacteria</taxon>
        <taxon>Burkholderiales</taxon>
        <taxon>Burkholderiaceae</taxon>
        <taxon>Imbroritus</taxon>
    </lineage>
</organism>
<dbReference type="EMBL" id="AKCV02000026">
    <property type="protein sequence ID" value="TMS56828.1"/>
    <property type="molecule type" value="Genomic_DNA"/>
</dbReference>
<protein>
    <submittedName>
        <fullName evidence="1">Long-chain fatty acid--CoA ligase</fullName>
    </submittedName>
</protein>
<evidence type="ECO:0000313" key="2">
    <source>
        <dbReference type="Proteomes" id="UP000004277"/>
    </source>
</evidence>
<accession>A0ACD3SKW1</accession>
<dbReference type="Proteomes" id="UP000004277">
    <property type="component" value="Unassembled WGS sequence"/>
</dbReference>